<protein>
    <recommendedName>
        <fullName evidence="2">CAAX prenyl protease 2/Lysostaphin resistance protein A-like domain-containing protein</fullName>
    </recommendedName>
</protein>
<dbReference type="InterPro" id="IPR003675">
    <property type="entry name" value="Rce1/LyrA-like_dom"/>
</dbReference>
<feature type="transmembrane region" description="Helical" evidence="1">
    <location>
        <begin position="88"/>
        <end position="108"/>
    </location>
</feature>
<evidence type="ECO:0000313" key="4">
    <source>
        <dbReference type="Proteomes" id="UP000019365"/>
    </source>
</evidence>
<dbReference type="OrthoDB" id="9782250at2"/>
<reference evidence="3 4" key="1">
    <citation type="journal article" date="2014" name="PLoS ONE">
        <title>Rumen cellulosomics: divergent fiber-degrading strategies revealed by comparative genome-wide analysis of six ruminococcal strains.</title>
        <authorList>
            <person name="Dassa B."/>
            <person name="Borovok I."/>
            <person name="Ruimy-Israeli V."/>
            <person name="Lamed R."/>
            <person name="Flint H.J."/>
            <person name="Duncan S.H."/>
            <person name="Henrissat B."/>
            <person name="Coutinho P."/>
            <person name="Morrison M."/>
            <person name="Mosoni P."/>
            <person name="Yeoman C.J."/>
            <person name="White B.A."/>
            <person name="Bayer E.A."/>
        </authorList>
    </citation>
    <scope>NUCLEOTIDE SEQUENCE [LARGE SCALE GENOMIC DNA]</scope>
    <source>
        <strain evidence="3 4">007c</strain>
    </source>
</reference>
<dbReference type="Proteomes" id="UP000019365">
    <property type="component" value="Unassembled WGS sequence"/>
</dbReference>
<evidence type="ECO:0000313" key="3">
    <source>
        <dbReference type="EMBL" id="EWM54880.1"/>
    </source>
</evidence>
<dbReference type="PATRIC" id="fig|1341157.4.peg.497"/>
<name>W7V1M1_RUMFL</name>
<dbReference type="AlphaFoldDB" id="W7V1M1"/>
<keyword evidence="1" id="KW-0472">Membrane</keyword>
<keyword evidence="4" id="KW-1185">Reference proteome</keyword>
<dbReference type="Pfam" id="PF02517">
    <property type="entry name" value="Rce1-like"/>
    <property type="match status" value="1"/>
</dbReference>
<evidence type="ECO:0000256" key="1">
    <source>
        <dbReference type="SAM" id="Phobius"/>
    </source>
</evidence>
<feature type="transmembrane region" description="Helical" evidence="1">
    <location>
        <begin position="179"/>
        <end position="202"/>
    </location>
</feature>
<dbReference type="GO" id="GO:0080120">
    <property type="term" value="P:CAAX-box protein maturation"/>
    <property type="evidence" value="ECO:0007669"/>
    <property type="project" value="UniProtKB-ARBA"/>
</dbReference>
<accession>W7V1M1</accession>
<comment type="caution">
    <text evidence="3">The sequence shown here is derived from an EMBL/GenBank/DDBJ whole genome shotgun (WGS) entry which is preliminary data.</text>
</comment>
<dbReference type="RefSeq" id="WP_037296911.1">
    <property type="nucleotide sequence ID" value="NZ_ATAX01000008.1"/>
</dbReference>
<organism evidence="3 4">
    <name type="scientific">Ruminococcus flavefaciens 007c</name>
    <dbReference type="NCBI Taxonomy" id="1341157"/>
    <lineage>
        <taxon>Bacteria</taxon>
        <taxon>Bacillati</taxon>
        <taxon>Bacillota</taxon>
        <taxon>Clostridia</taxon>
        <taxon>Eubacteriales</taxon>
        <taxon>Oscillospiraceae</taxon>
        <taxon>Ruminococcus</taxon>
    </lineage>
</organism>
<feature type="transmembrane region" description="Helical" evidence="1">
    <location>
        <begin position="9"/>
        <end position="28"/>
    </location>
</feature>
<sequence length="225" mass="25748">MKNETKKTSLLPTLIIYTIIFYAVWAVFELIVKEPLNNTINNKAVSGFIRDGIIKNLVWTVPAALLVRHFSSELYVGLKEMFSARVSWLKYLPIFAAFTIYILVPAFIRTGRLKINSDFGVPQIIMILFVGLTEEMVFRGWLLNAFAGKERKQLPMLILISVMFMLIHIPIWITQGILVSVFTSLGFIMIIVLGMIFGSVFLKSRNILIPIALHMYWDLLVELFS</sequence>
<feature type="transmembrane region" description="Helical" evidence="1">
    <location>
        <begin position="120"/>
        <end position="142"/>
    </location>
</feature>
<feature type="transmembrane region" description="Helical" evidence="1">
    <location>
        <begin position="154"/>
        <end position="173"/>
    </location>
</feature>
<gene>
    <name evidence="3" type="ORF">RF007C_11110</name>
</gene>
<dbReference type="GO" id="GO:0004175">
    <property type="term" value="F:endopeptidase activity"/>
    <property type="evidence" value="ECO:0007669"/>
    <property type="project" value="UniProtKB-ARBA"/>
</dbReference>
<keyword evidence="1" id="KW-0812">Transmembrane</keyword>
<evidence type="ECO:0000259" key="2">
    <source>
        <dbReference type="Pfam" id="PF02517"/>
    </source>
</evidence>
<feature type="domain" description="CAAX prenyl protease 2/Lysostaphin resistance protein A-like" evidence="2">
    <location>
        <begin position="124"/>
        <end position="220"/>
    </location>
</feature>
<keyword evidence="1" id="KW-1133">Transmembrane helix</keyword>
<dbReference type="eggNOG" id="COG1266">
    <property type="taxonomic scope" value="Bacteria"/>
</dbReference>
<dbReference type="EMBL" id="ATAX01000008">
    <property type="protein sequence ID" value="EWM54880.1"/>
    <property type="molecule type" value="Genomic_DNA"/>
</dbReference>
<proteinExistence type="predicted"/>